<evidence type="ECO:0000256" key="3">
    <source>
        <dbReference type="ARBA" id="ARBA00022448"/>
    </source>
</evidence>
<evidence type="ECO:0000313" key="8">
    <source>
        <dbReference type="EMBL" id="ERN18450.1"/>
    </source>
</evidence>
<feature type="transmembrane region" description="Helical" evidence="7">
    <location>
        <begin position="196"/>
        <end position="215"/>
    </location>
</feature>
<keyword evidence="6 7" id="KW-0472">Membrane</keyword>
<dbReference type="KEGG" id="atr:18446816"/>
<dbReference type="InterPro" id="IPR013936">
    <property type="entry name" value="CRT-like"/>
</dbReference>
<organism evidence="8 9">
    <name type="scientific">Amborella trichopoda</name>
    <dbReference type="NCBI Taxonomy" id="13333"/>
    <lineage>
        <taxon>Eukaryota</taxon>
        <taxon>Viridiplantae</taxon>
        <taxon>Streptophyta</taxon>
        <taxon>Embryophyta</taxon>
        <taxon>Tracheophyta</taxon>
        <taxon>Spermatophyta</taxon>
        <taxon>Magnoliopsida</taxon>
        <taxon>Amborellales</taxon>
        <taxon>Amborellaceae</taxon>
        <taxon>Amborella</taxon>
    </lineage>
</organism>
<evidence type="ECO:0000256" key="7">
    <source>
        <dbReference type="SAM" id="Phobius"/>
    </source>
</evidence>
<dbReference type="HOGENOM" id="CLU_038989_1_0_1"/>
<evidence type="ECO:0000256" key="1">
    <source>
        <dbReference type="ARBA" id="ARBA00004141"/>
    </source>
</evidence>
<evidence type="ECO:0000256" key="5">
    <source>
        <dbReference type="ARBA" id="ARBA00022989"/>
    </source>
</evidence>
<dbReference type="InterPro" id="IPR037185">
    <property type="entry name" value="EmrE-like"/>
</dbReference>
<evidence type="ECO:0000256" key="4">
    <source>
        <dbReference type="ARBA" id="ARBA00022692"/>
    </source>
</evidence>
<feature type="transmembrane region" description="Helical" evidence="7">
    <location>
        <begin position="253"/>
        <end position="272"/>
    </location>
</feature>
<evidence type="ECO:0000256" key="6">
    <source>
        <dbReference type="ARBA" id="ARBA00023136"/>
    </source>
</evidence>
<feature type="transmembrane region" description="Helical" evidence="7">
    <location>
        <begin position="369"/>
        <end position="393"/>
    </location>
</feature>
<dbReference type="Proteomes" id="UP000017836">
    <property type="component" value="Unassembled WGS sequence"/>
</dbReference>
<comment type="subcellular location">
    <subcellularLocation>
        <location evidence="1">Membrane</location>
        <topology evidence="1">Multi-pass membrane protein</topology>
    </subcellularLocation>
</comment>
<dbReference type="GO" id="GO:0022857">
    <property type="term" value="F:transmembrane transporter activity"/>
    <property type="evidence" value="ECO:0000318"/>
    <property type="project" value="GO_Central"/>
</dbReference>
<evidence type="ECO:0000256" key="2">
    <source>
        <dbReference type="ARBA" id="ARBA00006690"/>
    </source>
</evidence>
<dbReference type="GO" id="GO:0016020">
    <property type="term" value="C:membrane"/>
    <property type="evidence" value="ECO:0007669"/>
    <property type="project" value="UniProtKB-SubCell"/>
</dbReference>
<keyword evidence="5 7" id="KW-1133">Transmembrane helix</keyword>
<sequence>MSTCYSRSVASKPFDPVIPQRLLNLRPSFSFHLSDLHSHRISLPLVCSPLSWLNCSEKKGILNPWSTCRFTNGRFDRVLGFSALEGRIGDLQRERSRKLEVVIGACVTMMFGVANRVLYKMALIPLKQYPFFLAQIATFGYVAIYFTILHFRYHAGIVTDEMLALPKSRLFAVGFLEALAAASGMAAGAMLPGASIPIISQTFLVWQLILSTIFLRRRYKVNQLLGCILVIVGVITTVASGSSAGQSIKETGIFWTLLMVASYLFQAADTVLKEIIFLDSVHQLKGRSIDLFVVNSYGSAFQALFLCLSFPFLSNLWGVPFHQLMSYLRDGAACFINIGSSATGCEGAPLLPVLFVITNMGFNISMLHLLKLSSAVVSCLAATFAVPLSIYAFTLPLPYIGAPSTLPPGFILGATVLVAGLLVYCLPPSLGATSKQS</sequence>
<feature type="transmembrane region" description="Helical" evidence="7">
    <location>
        <begin position="170"/>
        <end position="190"/>
    </location>
</feature>
<dbReference type="AlphaFoldDB" id="U5D886"/>
<dbReference type="SUPFAM" id="SSF103481">
    <property type="entry name" value="Multidrug resistance efflux transporter EmrE"/>
    <property type="match status" value="1"/>
</dbReference>
<dbReference type="OMA" id="IWTVRIK"/>
<feature type="transmembrane region" description="Helical" evidence="7">
    <location>
        <begin position="101"/>
        <end position="119"/>
    </location>
</feature>
<feature type="transmembrane region" description="Helical" evidence="7">
    <location>
        <begin position="292"/>
        <end position="313"/>
    </location>
</feature>
<keyword evidence="3" id="KW-0813">Transport</keyword>
<gene>
    <name evidence="8" type="ORF">AMTR_s00190p00035510</name>
</gene>
<proteinExistence type="inferred from homology"/>
<dbReference type="Pfam" id="PF08627">
    <property type="entry name" value="CRT-like"/>
    <property type="match status" value="1"/>
</dbReference>
<feature type="transmembrane region" description="Helical" evidence="7">
    <location>
        <begin position="222"/>
        <end position="241"/>
    </location>
</feature>
<protein>
    <submittedName>
        <fullName evidence="8">Uncharacterized protein</fullName>
    </submittedName>
</protein>
<dbReference type="eggNOG" id="ENOG502QR5M">
    <property type="taxonomic scope" value="Eukaryota"/>
</dbReference>
<reference evidence="9" key="1">
    <citation type="journal article" date="2013" name="Science">
        <title>The Amborella genome and the evolution of flowering plants.</title>
        <authorList>
            <consortium name="Amborella Genome Project"/>
        </authorList>
    </citation>
    <scope>NUCLEOTIDE SEQUENCE [LARGE SCALE GENOMIC DNA]</scope>
</reference>
<feature type="transmembrane region" description="Helical" evidence="7">
    <location>
        <begin position="405"/>
        <end position="426"/>
    </location>
</feature>
<dbReference type="PANTHER" id="PTHR31326:SF3">
    <property type="entry name" value="PROTEIN CLT3, CHLOROPLASTIC"/>
    <property type="match status" value="1"/>
</dbReference>
<dbReference type="PANTHER" id="PTHR31326">
    <property type="entry name" value="PROTEIN CLT2, CHLOROPLASTIC"/>
    <property type="match status" value="1"/>
</dbReference>
<dbReference type="EMBL" id="KI392107">
    <property type="protein sequence ID" value="ERN18450.1"/>
    <property type="molecule type" value="Genomic_DNA"/>
</dbReference>
<keyword evidence="4 7" id="KW-0812">Transmembrane</keyword>
<keyword evidence="9" id="KW-1185">Reference proteome</keyword>
<dbReference type="GO" id="GO:0034635">
    <property type="term" value="P:glutathione transport"/>
    <property type="evidence" value="ECO:0000318"/>
    <property type="project" value="GO_Central"/>
</dbReference>
<dbReference type="Gramene" id="ERN18450">
    <property type="protein sequence ID" value="ERN18450"/>
    <property type="gene ID" value="AMTR_s00190p00035510"/>
</dbReference>
<dbReference type="OrthoDB" id="416555at2759"/>
<comment type="similarity">
    <text evidence="2">Belongs to the CRT-like transporter family.</text>
</comment>
<feature type="transmembrane region" description="Helical" evidence="7">
    <location>
        <begin position="131"/>
        <end position="149"/>
    </location>
</feature>
<accession>U5D886</accession>
<name>U5D886_AMBTC</name>
<evidence type="ECO:0000313" key="9">
    <source>
        <dbReference type="Proteomes" id="UP000017836"/>
    </source>
</evidence>